<dbReference type="InterPro" id="IPR050109">
    <property type="entry name" value="HTH-type_TetR-like_transc_reg"/>
</dbReference>
<name>A0A1X1UC87_MYCFL</name>
<evidence type="ECO:0000313" key="7">
    <source>
        <dbReference type="Proteomes" id="UP000193010"/>
    </source>
</evidence>
<sequence>MLRPVAAGPNISPNQREKRREIVEAAKSALLANGLDRFTARALTETGSFSRSAIHYYFDSVEEIVDAAMASQLESFLEMLNTVAAEHEAPLDRFWAVTHRYLAHFSDQPALTLLWFDYSIAAVQAGRPHPAVEIESRLREIFVGLLRDCGVPDWEARSEALLAFMLGTTLRGVLHPGVSAGDVRRQLAAVSGLG</sequence>
<dbReference type="Gene3D" id="1.10.357.10">
    <property type="entry name" value="Tetracycline Repressor, domain 2"/>
    <property type="match status" value="1"/>
</dbReference>
<organism evidence="6 7">
    <name type="scientific">Mycobacterium florentinum</name>
    <dbReference type="NCBI Taxonomy" id="292462"/>
    <lineage>
        <taxon>Bacteria</taxon>
        <taxon>Bacillati</taxon>
        <taxon>Actinomycetota</taxon>
        <taxon>Actinomycetes</taxon>
        <taxon>Mycobacteriales</taxon>
        <taxon>Mycobacteriaceae</taxon>
        <taxon>Mycobacterium</taxon>
        <taxon>Mycobacterium simiae complex</taxon>
    </lineage>
</organism>
<feature type="DNA-binding region" description="H-T-H motif" evidence="4">
    <location>
        <begin position="39"/>
        <end position="58"/>
    </location>
</feature>
<comment type="caution">
    <text evidence="6">The sequence shown here is derived from an EMBL/GenBank/DDBJ whole genome shotgun (WGS) entry which is preliminary data.</text>
</comment>
<protein>
    <recommendedName>
        <fullName evidence="5">HTH tetR-type domain-containing protein</fullName>
    </recommendedName>
</protein>
<dbReference type="STRING" id="292462.AWC05_17790"/>
<evidence type="ECO:0000313" key="6">
    <source>
        <dbReference type="EMBL" id="ORV54452.1"/>
    </source>
</evidence>
<dbReference type="InterPro" id="IPR009057">
    <property type="entry name" value="Homeodomain-like_sf"/>
</dbReference>
<dbReference type="PANTHER" id="PTHR30055:SF234">
    <property type="entry name" value="HTH-TYPE TRANSCRIPTIONAL REGULATOR BETI"/>
    <property type="match status" value="1"/>
</dbReference>
<dbReference type="PANTHER" id="PTHR30055">
    <property type="entry name" value="HTH-TYPE TRANSCRIPTIONAL REGULATOR RUTR"/>
    <property type="match status" value="1"/>
</dbReference>
<evidence type="ECO:0000256" key="1">
    <source>
        <dbReference type="ARBA" id="ARBA00023015"/>
    </source>
</evidence>
<feature type="domain" description="HTH tetR-type" evidence="5">
    <location>
        <begin position="16"/>
        <end position="76"/>
    </location>
</feature>
<keyword evidence="7" id="KW-1185">Reference proteome</keyword>
<gene>
    <name evidence="6" type="ORF">AWC05_17790</name>
</gene>
<evidence type="ECO:0000259" key="5">
    <source>
        <dbReference type="PROSITE" id="PS50977"/>
    </source>
</evidence>
<dbReference type="Proteomes" id="UP000193010">
    <property type="component" value="Unassembled WGS sequence"/>
</dbReference>
<evidence type="ECO:0000256" key="3">
    <source>
        <dbReference type="ARBA" id="ARBA00023163"/>
    </source>
</evidence>
<proteinExistence type="predicted"/>
<evidence type="ECO:0000256" key="2">
    <source>
        <dbReference type="ARBA" id="ARBA00023125"/>
    </source>
</evidence>
<dbReference type="SUPFAM" id="SSF46689">
    <property type="entry name" value="Homeodomain-like"/>
    <property type="match status" value="1"/>
</dbReference>
<dbReference type="EMBL" id="LQOV01000008">
    <property type="protein sequence ID" value="ORV54452.1"/>
    <property type="molecule type" value="Genomic_DNA"/>
</dbReference>
<dbReference type="GO" id="GO:0000976">
    <property type="term" value="F:transcription cis-regulatory region binding"/>
    <property type="evidence" value="ECO:0007669"/>
    <property type="project" value="TreeGrafter"/>
</dbReference>
<dbReference type="InterPro" id="IPR001647">
    <property type="entry name" value="HTH_TetR"/>
</dbReference>
<dbReference type="PROSITE" id="PS50977">
    <property type="entry name" value="HTH_TETR_2"/>
    <property type="match status" value="1"/>
</dbReference>
<keyword evidence="1" id="KW-0805">Transcription regulation</keyword>
<dbReference type="AlphaFoldDB" id="A0A1X1UC87"/>
<accession>A0A1X1UC87</accession>
<dbReference type="GO" id="GO:0003700">
    <property type="term" value="F:DNA-binding transcription factor activity"/>
    <property type="evidence" value="ECO:0007669"/>
    <property type="project" value="TreeGrafter"/>
</dbReference>
<reference evidence="6 7" key="1">
    <citation type="submission" date="2016-01" db="EMBL/GenBank/DDBJ databases">
        <title>The new phylogeny of the genus Mycobacterium.</title>
        <authorList>
            <person name="Tarcisio F."/>
            <person name="Conor M."/>
            <person name="Antonella G."/>
            <person name="Elisabetta G."/>
            <person name="Giulia F.S."/>
            <person name="Sara T."/>
            <person name="Anna F."/>
            <person name="Clotilde B."/>
            <person name="Roberto B."/>
            <person name="Veronica D.S."/>
            <person name="Fabio R."/>
            <person name="Monica P."/>
            <person name="Olivier J."/>
            <person name="Enrico T."/>
            <person name="Nicola S."/>
        </authorList>
    </citation>
    <scope>NUCLEOTIDE SEQUENCE [LARGE SCALE GENOMIC DNA]</scope>
    <source>
        <strain evidence="6 7">DSM 44852</strain>
    </source>
</reference>
<keyword evidence="3" id="KW-0804">Transcription</keyword>
<keyword evidence="2 4" id="KW-0238">DNA-binding</keyword>
<evidence type="ECO:0000256" key="4">
    <source>
        <dbReference type="PROSITE-ProRule" id="PRU00335"/>
    </source>
</evidence>